<dbReference type="SUPFAM" id="SSF53254">
    <property type="entry name" value="Phosphoglycerate mutase-like"/>
    <property type="match status" value="1"/>
</dbReference>
<gene>
    <name evidence="2" type="ORF">SAMN04489724_4104</name>
</gene>
<dbReference type="CDD" id="cd07067">
    <property type="entry name" value="HP_PGM_like"/>
    <property type="match status" value="1"/>
</dbReference>
<protein>
    <submittedName>
        <fullName evidence="2">Phosphohistidine phosphatase</fullName>
    </submittedName>
</protein>
<evidence type="ECO:0000256" key="1">
    <source>
        <dbReference type="ARBA" id="ARBA00022801"/>
    </source>
</evidence>
<sequence>MLGFGGIFDSSALYFYRLKPLIMKQLFLLRHGEAGFSQGSDFQRQLTKKGRDSLDRMGKSLETTLKSVDLMYCSAARRTVETAELIEKYIHIKDRIFTMDIYEGNVGSMISLLENTAPDVENCLFIGHNPTISLLLSHISNENYIGLQPGMMAVIDLQVPEWKMLGLGTGTLKEIIQ</sequence>
<dbReference type="Pfam" id="PF00300">
    <property type="entry name" value="His_Phos_1"/>
    <property type="match status" value="1"/>
</dbReference>
<dbReference type="Proteomes" id="UP000199673">
    <property type="component" value="Unassembled WGS sequence"/>
</dbReference>
<accession>A0A1I7DKX2</accession>
<proteinExistence type="predicted"/>
<dbReference type="InterPro" id="IPR029033">
    <property type="entry name" value="His_PPase_superfam"/>
</dbReference>
<evidence type="ECO:0000313" key="3">
    <source>
        <dbReference type="Proteomes" id="UP000199673"/>
    </source>
</evidence>
<dbReference type="PANTHER" id="PTHR20935">
    <property type="entry name" value="PHOSPHOGLYCERATE MUTASE-RELATED"/>
    <property type="match status" value="1"/>
</dbReference>
<dbReference type="SMART" id="SM00855">
    <property type="entry name" value="PGAM"/>
    <property type="match status" value="1"/>
</dbReference>
<dbReference type="InterPro" id="IPR051021">
    <property type="entry name" value="Mito_Ser/Thr_phosphatase"/>
</dbReference>
<dbReference type="EMBL" id="FPBF01000007">
    <property type="protein sequence ID" value="SFU12358.1"/>
    <property type="molecule type" value="Genomic_DNA"/>
</dbReference>
<dbReference type="GO" id="GO:0016787">
    <property type="term" value="F:hydrolase activity"/>
    <property type="evidence" value="ECO:0007669"/>
    <property type="project" value="UniProtKB-KW"/>
</dbReference>
<dbReference type="AlphaFoldDB" id="A0A1I7DKX2"/>
<organism evidence="2 3">
    <name type="scientific">Algoriphagus locisalis</name>
    <dbReference type="NCBI Taxonomy" id="305507"/>
    <lineage>
        <taxon>Bacteria</taxon>
        <taxon>Pseudomonadati</taxon>
        <taxon>Bacteroidota</taxon>
        <taxon>Cytophagia</taxon>
        <taxon>Cytophagales</taxon>
        <taxon>Cyclobacteriaceae</taxon>
        <taxon>Algoriphagus</taxon>
    </lineage>
</organism>
<name>A0A1I7DKX2_9BACT</name>
<evidence type="ECO:0000313" key="2">
    <source>
        <dbReference type="EMBL" id="SFU12358.1"/>
    </source>
</evidence>
<keyword evidence="1" id="KW-0378">Hydrolase</keyword>
<dbReference type="InterPro" id="IPR013078">
    <property type="entry name" value="His_Pase_superF_clade-1"/>
</dbReference>
<dbReference type="STRING" id="305507.SAMN04489724_4104"/>
<keyword evidence="3" id="KW-1185">Reference proteome</keyword>
<dbReference type="Gene3D" id="3.40.50.1240">
    <property type="entry name" value="Phosphoglycerate mutase-like"/>
    <property type="match status" value="1"/>
</dbReference>
<reference evidence="3" key="1">
    <citation type="submission" date="2016-10" db="EMBL/GenBank/DDBJ databases">
        <authorList>
            <person name="Varghese N."/>
            <person name="Submissions S."/>
        </authorList>
    </citation>
    <scope>NUCLEOTIDE SEQUENCE [LARGE SCALE GENOMIC DNA]</scope>
    <source>
        <strain evidence="3">DSM 23445</strain>
    </source>
</reference>